<evidence type="ECO:0000256" key="4">
    <source>
        <dbReference type="ARBA" id="ARBA00022630"/>
    </source>
</evidence>
<dbReference type="PANTHER" id="PTHR22749:SF6">
    <property type="entry name" value="RIBOFLAVIN KINASE"/>
    <property type="match status" value="1"/>
</dbReference>
<keyword evidence="9" id="KW-0274">FAD</keyword>
<evidence type="ECO:0000256" key="2">
    <source>
        <dbReference type="ARBA" id="ARBA00010214"/>
    </source>
</evidence>
<dbReference type="GO" id="GO:0005524">
    <property type="term" value="F:ATP binding"/>
    <property type="evidence" value="ECO:0007669"/>
    <property type="project" value="UniProtKB-KW"/>
</dbReference>
<evidence type="ECO:0000259" key="12">
    <source>
        <dbReference type="Pfam" id="PF06574"/>
    </source>
</evidence>
<dbReference type="Pfam" id="PF06574">
    <property type="entry name" value="FAD_syn"/>
    <property type="match status" value="1"/>
</dbReference>
<sequence length="211" mass="22870">MLIASSLEALPSFSGAGVTIGNFDGVHIGHQTLVRRTLDICREDGLHCVLITFTPHPRSVLAPHRHVPLGSRARCMELLAELGVKTVLELSFTRELANMSPEEFARRWLVPLSVRRLAVGYDFSLGKNRGGSFVVLRSLGLDLGFLVEQLPPVILDGAVVSSTRLRDMIGSGDVRRAARLLGRFYGFSGEVTHGAGRGGGARFLHSQSDEA</sequence>
<dbReference type="InterPro" id="IPR015864">
    <property type="entry name" value="FAD_synthase"/>
</dbReference>
<dbReference type="RefSeq" id="WP_231941779.1">
    <property type="nucleotide sequence ID" value="NZ_AP017368.1"/>
</dbReference>
<dbReference type="Proteomes" id="UP000242645">
    <property type="component" value="Chromosome"/>
</dbReference>
<proteinExistence type="inferred from homology"/>
<dbReference type="GO" id="GO:0008531">
    <property type="term" value="F:riboflavin kinase activity"/>
    <property type="evidence" value="ECO:0007669"/>
    <property type="project" value="TreeGrafter"/>
</dbReference>
<dbReference type="SUPFAM" id="SSF52374">
    <property type="entry name" value="Nucleotidylyl transferase"/>
    <property type="match status" value="1"/>
</dbReference>
<dbReference type="GO" id="GO:0009231">
    <property type="term" value="P:riboflavin biosynthetic process"/>
    <property type="evidence" value="ECO:0007669"/>
    <property type="project" value="InterPro"/>
</dbReference>
<reference evidence="13 14" key="1">
    <citation type="journal article" date="2017" name="ISME J.">
        <title>Genome of 'Ca. Desulfovibrio trichonymphae', an H2-oxidizing bacterium in a tripartite symbiotic system within a protist cell in the termite gut.</title>
        <authorList>
            <person name="Kuwahara H."/>
            <person name="Yuki M."/>
            <person name="Izawa K."/>
            <person name="Ohkuma M."/>
            <person name="Hongoh Y."/>
        </authorList>
    </citation>
    <scope>NUCLEOTIDE SEQUENCE [LARGE SCALE GENOMIC DNA]</scope>
    <source>
        <strain evidence="13 14">Rs-N31</strain>
    </source>
</reference>
<dbReference type="GO" id="GO:0003919">
    <property type="term" value="F:FMN adenylyltransferase activity"/>
    <property type="evidence" value="ECO:0007669"/>
    <property type="project" value="UniProtKB-EC"/>
</dbReference>
<accession>A0A1J1DQT4</accession>
<organism evidence="13 14">
    <name type="scientific">Candidatus Desulfovibrio trichonymphae</name>
    <dbReference type="NCBI Taxonomy" id="1725232"/>
    <lineage>
        <taxon>Bacteria</taxon>
        <taxon>Pseudomonadati</taxon>
        <taxon>Thermodesulfobacteriota</taxon>
        <taxon>Desulfovibrionia</taxon>
        <taxon>Desulfovibrionales</taxon>
        <taxon>Desulfovibrionaceae</taxon>
        <taxon>Desulfovibrio</taxon>
    </lineage>
</organism>
<dbReference type="InterPro" id="IPR023468">
    <property type="entry name" value="Riboflavin_kinase"/>
</dbReference>
<evidence type="ECO:0000313" key="14">
    <source>
        <dbReference type="Proteomes" id="UP000242645"/>
    </source>
</evidence>
<keyword evidence="6" id="KW-0808">Transferase</keyword>
<keyword evidence="7" id="KW-0548">Nucleotidyltransferase</keyword>
<evidence type="ECO:0000256" key="5">
    <source>
        <dbReference type="ARBA" id="ARBA00022643"/>
    </source>
</evidence>
<name>A0A1J1DQT4_9BACT</name>
<dbReference type="EMBL" id="AP017368">
    <property type="protein sequence ID" value="BAV92199.1"/>
    <property type="molecule type" value="Genomic_DNA"/>
</dbReference>
<dbReference type="KEGG" id="dtr:RSDT_0687"/>
<keyword evidence="5" id="KW-0288">FMN</keyword>
<gene>
    <name evidence="13" type="primary">ribF</name>
    <name evidence="13" type="ORF">RSDT_0687</name>
</gene>
<keyword evidence="14" id="KW-1185">Reference proteome</keyword>
<dbReference type="PANTHER" id="PTHR22749">
    <property type="entry name" value="RIBOFLAVIN KINASE/FMN ADENYLYLTRANSFERASE"/>
    <property type="match status" value="1"/>
</dbReference>
<evidence type="ECO:0000256" key="6">
    <source>
        <dbReference type="ARBA" id="ARBA00022679"/>
    </source>
</evidence>
<evidence type="ECO:0000256" key="1">
    <source>
        <dbReference type="ARBA" id="ARBA00004726"/>
    </source>
</evidence>
<evidence type="ECO:0000256" key="3">
    <source>
        <dbReference type="ARBA" id="ARBA00012393"/>
    </source>
</evidence>
<comment type="catalytic activity">
    <reaction evidence="11">
        <text>FMN + ATP + H(+) = FAD + diphosphate</text>
        <dbReference type="Rhea" id="RHEA:17237"/>
        <dbReference type="ChEBI" id="CHEBI:15378"/>
        <dbReference type="ChEBI" id="CHEBI:30616"/>
        <dbReference type="ChEBI" id="CHEBI:33019"/>
        <dbReference type="ChEBI" id="CHEBI:57692"/>
        <dbReference type="ChEBI" id="CHEBI:58210"/>
        <dbReference type="EC" id="2.7.7.2"/>
    </reaction>
</comment>
<evidence type="ECO:0000256" key="10">
    <source>
        <dbReference type="ARBA" id="ARBA00022840"/>
    </source>
</evidence>
<comment type="similarity">
    <text evidence="2">Belongs to the RibF family.</text>
</comment>
<dbReference type="EC" id="2.7.7.2" evidence="3"/>
<keyword evidence="4" id="KW-0285">Flavoprotein</keyword>
<feature type="domain" description="FAD synthetase" evidence="12">
    <location>
        <begin position="15"/>
        <end position="164"/>
    </location>
</feature>
<dbReference type="UniPathway" id="UPA00277">
    <property type="reaction ID" value="UER00407"/>
</dbReference>
<keyword evidence="10" id="KW-0067">ATP-binding</keyword>
<dbReference type="InterPro" id="IPR014729">
    <property type="entry name" value="Rossmann-like_a/b/a_fold"/>
</dbReference>
<dbReference type="AlphaFoldDB" id="A0A1J1DQT4"/>
<evidence type="ECO:0000256" key="7">
    <source>
        <dbReference type="ARBA" id="ARBA00022695"/>
    </source>
</evidence>
<dbReference type="GO" id="GO:0009398">
    <property type="term" value="P:FMN biosynthetic process"/>
    <property type="evidence" value="ECO:0007669"/>
    <property type="project" value="TreeGrafter"/>
</dbReference>
<evidence type="ECO:0000256" key="9">
    <source>
        <dbReference type="ARBA" id="ARBA00022827"/>
    </source>
</evidence>
<evidence type="ECO:0000256" key="8">
    <source>
        <dbReference type="ARBA" id="ARBA00022741"/>
    </source>
</evidence>
<comment type="pathway">
    <text evidence="1">Cofactor biosynthesis; FAD biosynthesis; FAD from FMN: step 1/1.</text>
</comment>
<dbReference type="CDD" id="cd02064">
    <property type="entry name" value="FAD_synthetase_N"/>
    <property type="match status" value="1"/>
</dbReference>
<evidence type="ECO:0000256" key="11">
    <source>
        <dbReference type="ARBA" id="ARBA00049494"/>
    </source>
</evidence>
<protein>
    <recommendedName>
        <fullName evidence="3">FAD synthase</fullName>
        <ecNumber evidence="3">2.7.7.2</ecNumber>
    </recommendedName>
</protein>
<dbReference type="GO" id="GO:0006747">
    <property type="term" value="P:FAD biosynthetic process"/>
    <property type="evidence" value="ECO:0007669"/>
    <property type="project" value="UniProtKB-UniPathway"/>
</dbReference>
<keyword evidence="8" id="KW-0547">Nucleotide-binding</keyword>
<dbReference type="Gene3D" id="3.40.50.620">
    <property type="entry name" value="HUPs"/>
    <property type="match status" value="1"/>
</dbReference>
<evidence type="ECO:0000313" key="13">
    <source>
        <dbReference type="EMBL" id="BAV92199.1"/>
    </source>
</evidence>